<evidence type="ECO:0000256" key="1">
    <source>
        <dbReference type="SAM" id="MobiDB-lite"/>
    </source>
</evidence>
<dbReference type="Proteomes" id="UP001476798">
    <property type="component" value="Unassembled WGS sequence"/>
</dbReference>
<reference evidence="2 3" key="1">
    <citation type="submission" date="2021-06" db="EMBL/GenBank/DDBJ databases">
        <authorList>
            <person name="Palmer J.M."/>
        </authorList>
    </citation>
    <scope>NUCLEOTIDE SEQUENCE [LARGE SCALE GENOMIC DNA]</scope>
    <source>
        <strain evidence="2 3">GA_2019</strain>
        <tissue evidence="2">Muscle</tissue>
    </source>
</reference>
<feature type="compositionally biased region" description="Basic and acidic residues" evidence="1">
    <location>
        <begin position="44"/>
        <end position="55"/>
    </location>
</feature>
<feature type="region of interest" description="Disordered" evidence="1">
    <location>
        <begin position="26"/>
        <end position="62"/>
    </location>
</feature>
<sequence length="62" mass="6949">MKGNPGLGDAERWPVAWIWLTTRQPEMKSETLGQERGSQLDPQGAERRHHSDSPKHTSVGGR</sequence>
<evidence type="ECO:0000313" key="3">
    <source>
        <dbReference type="Proteomes" id="UP001476798"/>
    </source>
</evidence>
<comment type="caution">
    <text evidence="2">The sequence shown here is derived from an EMBL/GenBank/DDBJ whole genome shotgun (WGS) entry which is preliminary data.</text>
</comment>
<accession>A0ABV0PQM4</accession>
<dbReference type="EMBL" id="JAHRIO010081967">
    <property type="protein sequence ID" value="MEQ2185698.1"/>
    <property type="molecule type" value="Genomic_DNA"/>
</dbReference>
<name>A0ABV0PQM4_9TELE</name>
<keyword evidence="3" id="KW-1185">Reference proteome</keyword>
<feature type="non-terminal residue" evidence="2">
    <location>
        <position position="62"/>
    </location>
</feature>
<evidence type="ECO:0000313" key="2">
    <source>
        <dbReference type="EMBL" id="MEQ2185698.1"/>
    </source>
</evidence>
<protein>
    <submittedName>
        <fullName evidence="2">Uncharacterized protein</fullName>
    </submittedName>
</protein>
<gene>
    <name evidence="2" type="ORF">GOODEAATRI_020998</name>
</gene>
<proteinExistence type="predicted"/>
<organism evidence="2 3">
    <name type="scientific">Goodea atripinnis</name>
    <dbReference type="NCBI Taxonomy" id="208336"/>
    <lineage>
        <taxon>Eukaryota</taxon>
        <taxon>Metazoa</taxon>
        <taxon>Chordata</taxon>
        <taxon>Craniata</taxon>
        <taxon>Vertebrata</taxon>
        <taxon>Euteleostomi</taxon>
        <taxon>Actinopterygii</taxon>
        <taxon>Neopterygii</taxon>
        <taxon>Teleostei</taxon>
        <taxon>Neoteleostei</taxon>
        <taxon>Acanthomorphata</taxon>
        <taxon>Ovalentaria</taxon>
        <taxon>Atherinomorphae</taxon>
        <taxon>Cyprinodontiformes</taxon>
        <taxon>Goodeidae</taxon>
        <taxon>Goodea</taxon>
    </lineage>
</organism>